<dbReference type="Gene3D" id="1.20.5.110">
    <property type="match status" value="1"/>
</dbReference>
<sequence length="255" mass="28089">MAMIGDVSADISKIELDILGIKQQIDQFEEILKSAESGHTSISSLNEKYHAIIISTKDLSQHLKALRGASYAPGVSDEVRARARNLHEQAINQTTRIQRIGRETQRISSTRSRAAAASQGSTDAIIDLKGSGAGGMQQMMQMQEDEQLAREMEALEADIIMVNELFTTLATYVHDQGEIVDSIEANTEAAYVQVQSGVQQLQTAVQHRKSARRRKCMCALVLLVAIRSNDKIEVVPRAERRSAGGERKTQERSGL</sequence>
<dbReference type="InterPro" id="IPR010989">
    <property type="entry name" value="SNARE"/>
</dbReference>
<accession>A0ABR4Q2T8</accession>
<comment type="similarity">
    <text evidence="1">Belongs to the syntaxin family.</text>
</comment>
<dbReference type="InterPro" id="IPR000727">
    <property type="entry name" value="T_SNARE_dom"/>
</dbReference>
<gene>
    <name evidence="3" type="ORF">TcWFU_003418</name>
</gene>
<organism evidence="3 4">
    <name type="scientific">Taenia crassiceps</name>
    <dbReference type="NCBI Taxonomy" id="6207"/>
    <lineage>
        <taxon>Eukaryota</taxon>
        <taxon>Metazoa</taxon>
        <taxon>Spiralia</taxon>
        <taxon>Lophotrochozoa</taxon>
        <taxon>Platyhelminthes</taxon>
        <taxon>Cestoda</taxon>
        <taxon>Eucestoda</taxon>
        <taxon>Cyclophyllidea</taxon>
        <taxon>Taeniidae</taxon>
        <taxon>Taenia</taxon>
    </lineage>
</organism>
<dbReference type="SMART" id="SM00397">
    <property type="entry name" value="t_SNARE"/>
    <property type="match status" value="1"/>
</dbReference>
<dbReference type="PROSITE" id="PS50192">
    <property type="entry name" value="T_SNARE"/>
    <property type="match status" value="1"/>
</dbReference>
<evidence type="ECO:0000313" key="3">
    <source>
        <dbReference type="EMBL" id="KAL5103873.1"/>
    </source>
</evidence>
<evidence type="ECO:0000313" key="4">
    <source>
        <dbReference type="Proteomes" id="UP001651158"/>
    </source>
</evidence>
<keyword evidence="4" id="KW-1185">Reference proteome</keyword>
<dbReference type="Pfam" id="PF05739">
    <property type="entry name" value="SNARE"/>
    <property type="match status" value="1"/>
</dbReference>
<dbReference type="PANTHER" id="PTHR19957:SF38">
    <property type="entry name" value="LD27581P"/>
    <property type="match status" value="1"/>
</dbReference>
<comment type="caution">
    <text evidence="3">The sequence shown here is derived from an EMBL/GenBank/DDBJ whole genome shotgun (WGS) entry which is preliminary data.</text>
</comment>
<dbReference type="PANTHER" id="PTHR19957">
    <property type="entry name" value="SYNTAXIN"/>
    <property type="match status" value="1"/>
</dbReference>
<protein>
    <submittedName>
        <fullName evidence="3">Syntaxin-12</fullName>
    </submittedName>
</protein>
<dbReference type="SUPFAM" id="SSF47661">
    <property type="entry name" value="t-snare proteins"/>
    <property type="match status" value="1"/>
</dbReference>
<dbReference type="EMBL" id="JAKROA010000015">
    <property type="protein sequence ID" value="KAL5103873.1"/>
    <property type="molecule type" value="Genomic_DNA"/>
</dbReference>
<feature type="domain" description="T-SNARE coiled-coil homology" evidence="2">
    <location>
        <begin position="142"/>
        <end position="204"/>
    </location>
</feature>
<proteinExistence type="inferred from homology"/>
<reference evidence="3 4" key="1">
    <citation type="journal article" date="2022" name="Front. Cell. Infect. Microbiol.">
        <title>The Genomes of Two Strains of Taenia crassiceps the Animal Model for the Study of Human Cysticercosis.</title>
        <authorList>
            <person name="Bobes R.J."/>
            <person name="Estrada K."/>
            <person name="Rios-Valencia D.G."/>
            <person name="Calderon-Gallegos A."/>
            <person name="de la Torre P."/>
            <person name="Carrero J.C."/>
            <person name="Sanchez-Flores A."/>
            <person name="Laclette J.P."/>
        </authorList>
    </citation>
    <scope>NUCLEOTIDE SEQUENCE [LARGE SCALE GENOMIC DNA]</scope>
    <source>
        <strain evidence="3">WFUcys</strain>
    </source>
</reference>
<dbReference type="InterPro" id="IPR045242">
    <property type="entry name" value="Syntaxin"/>
</dbReference>
<evidence type="ECO:0000259" key="2">
    <source>
        <dbReference type="PROSITE" id="PS50192"/>
    </source>
</evidence>
<name>A0ABR4Q2T8_9CEST</name>
<evidence type="ECO:0000256" key="1">
    <source>
        <dbReference type="ARBA" id="ARBA00009063"/>
    </source>
</evidence>
<dbReference type="Proteomes" id="UP001651158">
    <property type="component" value="Unassembled WGS sequence"/>
</dbReference>